<reference evidence="5" key="1">
    <citation type="submission" date="2018-05" db="EMBL/GenBank/DDBJ databases">
        <authorList>
            <person name="Lanie J.A."/>
            <person name="Ng W.-L."/>
            <person name="Kazmierczak K.M."/>
            <person name="Andrzejewski T.M."/>
            <person name="Davidsen T.M."/>
            <person name="Wayne K.J."/>
            <person name="Tettelin H."/>
            <person name="Glass J.I."/>
            <person name="Rusch D."/>
            <person name="Podicherti R."/>
            <person name="Tsui H.-C.T."/>
            <person name="Winkler M.E."/>
        </authorList>
    </citation>
    <scope>NUCLEOTIDE SEQUENCE</scope>
</reference>
<dbReference type="Gene3D" id="3.40.1370.10">
    <property type="match status" value="1"/>
</dbReference>
<evidence type="ECO:0000313" key="5">
    <source>
        <dbReference type="EMBL" id="SVD00315.1"/>
    </source>
</evidence>
<dbReference type="InterPro" id="IPR023574">
    <property type="entry name" value="Ribosomal_uL4_dom_sf"/>
</dbReference>
<evidence type="ECO:0000256" key="4">
    <source>
        <dbReference type="SAM" id="MobiDB-lite"/>
    </source>
</evidence>
<evidence type="ECO:0008006" key="6">
    <source>
        <dbReference type="Google" id="ProtNLM"/>
    </source>
</evidence>
<organism evidence="5">
    <name type="scientific">marine metagenome</name>
    <dbReference type="NCBI Taxonomy" id="408172"/>
    <lineage>
        <taxon>unclassified sequences</taxon>
        <taxon>metagenomes</taxon>
        <taxon>ecological metagenomes</taxon>
    </lineage>
</organism>
<dbReference type="GO" id="GO:0006412">
    <property type="term" value="P:translation"/>
    <property type="evidence" value="ECO:0007669"/>
    <property type="project" value="InterPro"/>
</dbReference>
<evidence type="ECO:0000256" key="1">
    <source>
        <dbReference type="ARBA" id="ARBA00010528"/>
    </source>
</evidence>
<keyword evidence="2" id="KW-0689">Ribosomal protein</keyword>
<protein>
    <recommendedName>
        <fullName evidence="6">50S ribosomal protein L4</fullName>
    </recommendedName>
</protein>
<dbReference type="EMBL" id="UINC01123679">
    <property type="protein sequence ID" value="SVD00315.1"/>
    <property type="molecule type" value="Genomic_DNA"/>
</dbReference>
<dbReference type="HAMAP" id="MF_01328_B">
    <property type="entry name" value="Ribosomal_uL4_B"/>
    <property type="match status" value="1"/>
</dbReference>
<accession>A0A382RT35</accession>
<dbReference type="InterPro" id="IPR013005">
    <property type="entry name" value="Ribosomal_uL4-like"/>
</dbReference>
<name>A0A382RT35_9ZZZZ</name>
<dbReference type="NCBIfam" id="TIGR03953">
    <property type="entry name" value="rplD_bact"/>
    <property type="match status" value="1"/>
</dbReference>
<evidence type="ECO:0000256" key="3">
    <source>
        <dbReference type="ARBA" id="ARBA00023274"/>
    </source>
</evidence>
<dbReference type="PANTHER" id="PTHR10746">
    <property type="entry name" value="50S RIBOSOMAL PROTEIN L4"/>
    <property type="match status" value="1"/>
</dbReference>
<dbReference type="GO" id="GO:1990904">
    <property type="term" value="C:ribonucleoprotein complex"/>
    <property type="evidence" value="ECO:0007669"/>
    <property type="project" value="UniProtKB-KW"/>
</dbReference>
<keyword evidence="3" id="KW-0687">Ribonucleoprotein</keyword>
<feature type="region of interest" description="Disordered" evidence="4">
    <location>
        <begin position="65"/>
        <end position="95"/>
    </location>
</feature>
<proteinExistence type="inferred from homology"/>
<dbReference type="GO" id="GO:0005840">
    <property type="term" value="C:ribosome"/>
    <property type="evidence" value="ECO:0007669"/>
    <property type="project" value="UniProtKB-KW"/>
</dbReference>
<dbReference type="Pfam" id="PF00573">
    <property type="entry name" value="Ribosomal_L4"/>
    <property type="match status" value="1"/>
</dbReference>
<dbReference type="GO" id="GO:0003735">
    <property type="term" value="F:structural constituent of ribosome"/>
    <property type="evidence" value="ECO:0007669"/>
    <property type="project" value="InterPro"/>
</dbReference>
<dbReference type="SUPFAM" id="SSF52166">
    <property type="entry name" value="Ribosomal protein L4"/>
    <property type="match status" value="1"/>
</dbReference>
<gene>
    <name evidence="5" type="ORF">METZ01_LOCUS353169</name>
</gene>
<sequence>MANLNTLDLKNKPSGQVEFNDQILETEYHPQAVKQAVIGFLAARRQGTHSTKTRAEVSYSTKKLYRQKGTGNARSGSAKSPLRRHGGVTFGPSPRDYSIRTNKKFRKLAMRSAIAEKFRNNEILVLEELKLTDHKTRNLKKILDALEAPKALIVAEDIPRELTLASQNLPGVHTINQRSLNVYELLRFPKVIFVKEALESLNTRLSE</sequence>
<feature type="compositionally biased region" description="Polar residues" evidence="4">
    <location>
        <begin position="69"/>
        <end position="78"/>
    </location>
</feature>
<dbReference type="InterPro" id="IPR002136">
    <property type="entry name" value="Ribosomal_uL4"/>
</dbReference>
<dbReference type="AlphaFoldDB" id="A0A382RT35"/>
<comment type="similarity">
    <text evidence="1">Belongs to the universal ribosomal protein uL4 family.</text>
</comment>
<evidence type="ECO:0000256" key="2">
    <source>
        <dbReference type="ARBA" id="ARBA00022980"/>
    </source>
</evidence>
<dbReference type="PANTHER" id="PTHR10746:SF6">
    <property type="entry name" value="LARGE RIBOSOMAL SUBUNIT PROTEIN UL4M"/>
    <property type="match status" value="1"/>
</dbReference>